<dbReference type="InterPro" id="IPR027417">
    <property type="entry name" value="P-loop_NTPase"/>
</dbReference>
<name>A0A846Z0V9_9ACTN</name>
<feature type="transmembrane region" description="Helical" evidence="1">
    <location>
        <begin position="365"/>
        <end position="386"/>
    </location>
</feature>
<evidence type="ECO:0008006" key="4">
    <source>
        <dbReference type="Google" id="ProtNLM"/>
    </source>
</evidence>
<keyword evidence="1" id="KW-0472">Membrane</keyword>
<keyword evidence="1" id="KW-0812">Transmembrane</keyword>
<feature type="transmembrane region" description="Helical" evidence="1">
    <location>
        <begin position="398"/>
        <end position="418"/>
    </location>
</feature>
<reference evidence="2 3" key="1">
    <citation type="submission" date="2020-04" db="EMBL/GenBank/DDBJ databases">
        <title>MicrobeNet Type strains.</title>
        <authorList>
            <person name="Nicholson A.C."/>
        </authorList>
    </citation>
    <scope>NUCLEOTIDE SEQUENCE [LARGE SCALE GENOMIC DNA]</scope>
    <source>
        <strain evidence="2 3">ATCC BAA-277</strain>
    </source>
</reference>
<protein>
    <recommendedName>
        <fullName evidence="4">KAP NTPase domain-containing protein</fullName>
    </recommendedName>
</protein>
<gene>
    <name evidence="2" type="ORF">HGB48_24630</name>
</gene>
<comment type="caution">
    <text evidence="2">The sequence shown here is derived from an EMBL/GenBank/DDBJ whole genome shotgun (WGS) entry which is preliminary data.</text>
</comment>
<dbReference type="EMBL" id="JAAXPI010000043">
    <property type="protein sequence ID" value="NKZ06900.1"/>
    <property type="molecule type" value="Genomic_DNA"/>
</dbReference>
<organism evidence="2 3">
    <name type="scientific">Actinomadura latina</name>
    <dbReference type="NCBI Taxonomy" id="163603"/>
    <lineage>
        <taxon>Bacteria</taxon>
        <taxon>Bacillati</taxon>
        <taxon>Actinomycetota</taxon>
        <taxon>Actinomycetes</taxon>
        <taxon>Streptosporangiales</taxon>
        <taxon>Thermomonosporaceae</taxon>
        <taxon>Actinomadura</taxon>
    </lineage>
</organism>
<dbReference type="AlphaFoldDB" id="A0A846Z0V9"/>
<keyword evidence="1" id="KW-1133">Transmembrane helix</keyword>
<feature type="transmembrane region" description="Helical" evidence="1">
    <location>
        <begin position="124"/>
        <end position="143"/>
    </location>
</feature>
<proteinExistence type="predicted"/>
<evidence type="ECO:0000313" key="3">
    <source>
        <dbReference type="Proteomes" id="UP000579250"/>
    </source>
</evidence>
<evidence type="ECO:0000313" key="2">
    <source>
        <dbReference type="EMBL" id="NKZ06900.1"/>
    </source>
</evidence>
<evidence type="ECO:0000256" key="1">
    <source>
        <dbReference type="SAM" id="Phobius"/>
    </source>
</evidence>
<dbReference type="Proteomes" id="UP000579250">
    <property type="component" value="Unassembled WGS sequence"/>
</dbReference>
<feature type="transmembrane region" description="Helical" evidence="1">
    <location>
        <begin position="294"/>
        <end position="314"/>
    </location>
</feature>
<feature type="transmembrane region" description="Helical" evidence="1">
    <location>
        <begin position="96"/>
        <end position="118"/>
    </location>
</feature>
<feature type="transmembrane region" description="Helical" evidence="1">
    <location>
        <begin position="326"/>
        <end position="345"/>
    </location>
</feature>
<dbReference type="RefSeq" id="WP_157438539.1">
    <property type="nucleotide sequence ID" value="NZ_JAAXPI010000043.1"/>
</dbReference>
<accession>A0A846Z0V9</accession>
<sequence length="759" mass="83965">MKVEELTWYQQRLTEAVRSVLRAEEMQVAMVNTRITEGQLVEAAVDEAPKLICSETLIFIGHISWREVIASVTESRAAFARTVWVQTIWAKPKRPFIPVLWVMLVVIACMVLIGWAVIASAAVALALASLTTGILQAAPRWWLMDPASQPIFQQQVLAPFLREQINLVANGSEYRRYFLVTSVPSLSDLSGREQIASTVAAERLTKVANAMLTGSIALSGPRGAGKTTLLRGFCDSQFAIPNVPELRVLVSAPVVYDVRDFVVHLYKQLCLAVTRSRAGKTDGVRNKSLRRSRLYIAFAAVLLAAGLALVSGWLAQRASPAQLTQAAYLLLGGVLTALAVMSVVWRRSVWFADTRLNETRFRRRVATLLYAIVAASGMALVAWTLVEQPQRIVLPSTELLMLAGGVSLIVSGSALLSIRARPEVRKRFAPFEEEARRNLQQLEFLQTFTTGHSGALTVPGGVQLGRTVSKQLAQQTLSLPEIVDQYREFASKAGKWWRTQHGGVGKLVIGIDELDKISDVSSAERFINDVKAVFGTPNCLYLVSISDEALLGFQQRSPALRAVFDTAFDEMVRVERLSLSDVRDLLRRRVAGISDPFITLCHVLSGGLPRDVLRTARALVETRSGERADITDMTQALITRELLLIKQALLRDITGDASAPNRQRLLKDLVSESWPRDLMKAAEEYARINGDPTSRWLSVILYYLATVAETFGPDLNHAIEQPEETDLLARARATLAIDSEIASELISRFRDEWGMARPI</sequence>
<dbReference type="SUPFAM" id="SSF52540">
    <property type="entry name" value="P-loop containing nucleoside triphosphate hydrolases"/>
    <property type="match status" value="1"/>
</dbReference>
<keyword evidence="3" id="KW-1185">Reference proteome</keyword>